<dbReference type="PANTHER" id="PTHR43400:SF7">
    <property type="entry name" value="FAD-DEPENDENT OXIDOREDUCTASE 2 FAD BINDING DOMAIN-CONTAINING PROTEIN"/>
    <property type="match status" value="1"/>
</dbReference>
<dbReference type="SUPFAM" id="SSF56425">
    <property type="entry name" value="Succinate dehydrogenase/fumarate reductase flavoprotein, catalytic domain"/>
    <property type="match status" value="1"/>
</dbReference>
<evidence type="ECO:0000256" key="1">
    <source>
        <dbReference type="ARBA" id="ARBA00001974"/>
    </source>
</evidence>
<feature type="domain" description="FAD-dependent oxidoreductase 2 FAD-binding" evidence="5">
    <location>
        <begin position="5"/>
        <end position="470"/>
    </location>
</feature>
<reference evidence="6 7" key="1">
    <citation type="submission" date="2021-01" db="EMBL/GenBank/DDBJ databases">
        <title>Whole genome shotgun sequence of Asanoa iriomotensis NBRC 100142.</title>
        <authorList>
            <person name="Komaki H."/>
            <person name="Tamura T."/>
        </authorList>
    </citation>
    <scope>NUCLEOTIDE SEQUENCE [LARGE SCALE GENOMIC DNA]</scope>
    <source>
        <strain evidence="6 7">NBRC 100142</strain>
    </source>
</reference>
<evidence type="ECO:0000256" key="2">
    <source>
        <dbReference type="ARBA" id="ARBA00022630"/>
    </source>
</evidence>
<accession>A0ABQ4C054</accession>
<keyword evidence="7" id="KW-1185">Reference proteome</keyword>
<gene>
    <name evidence="6" type="primary">ifcA</name>
    <name evidence="6" type="ORF">Air01nite_22590</name>
</gene>
<name>A0ABQ4C054_9ACTN</name>
<dbReference type="SUPFAM" id="SSF51905">
    <property type="entry name" value="FAD/NAD(P)-binding domain"/>
    <property type="match status" value="1"/>
</dbReference>
<comment type="caution">
    <text evidence="6">The sequence shown here is derived from an EMBL/GenBank/DDBJ whole genome shotgun (WGS) entry which is preliminary data.</text>
</comment>
<comment type="cofactor">
    <cofactor evidence="1">
        <name>FAD</name>
        <dbReference type="ChEBI" id="CHEBI:57692"/>
    </cofactor>
</comment>
<organism evidence="6 7">
    <name type="scientific">Asanoa iriomotensis</name>
    <dbReference type="NCBI Taxonomy" id="234613"/>
    <lineage>
        <taxon>Bacteria</taxon>
        <taxon>Bacillati</taxon>
        <taxon>Actinomycetota</taxon>
        <taxon>Actinomycetes</taxon>
        <taxon>Micromonosporales</taxon>
        <taxon>Micromonosporaceae</taxon>
        <taxon>Asanoa</taxon>
    </lineage>
</organism>
<keyword evidence="2" id="KW-0285">Flavoprotein</keyword>
<dbReference type="RefSeq" id="WP_203701965.1">
    <property type="nucleotide sequence ID" value="NZ_BAAALU010000012.1"/>
</dbReference>
<dbReference type="InterPro" id="IPR050315">
    <property type="entry name" value="FAD-oxidoreductase_2"/>
</dbReference>
<keyword evidence="4" id="KW-0560">Oxidoreductase</keyword>
<evidence type="ECO:0000256" key="4">
    <source>
        <dbReference type="ARBA" id="ARBA00023002"/>
    </source>
</evidence>
<protein>
    <submittedName>
        <fullName evidence="6">Tricarballylate dehydrogenase</fullName>
    </submittedName>
</protein>
<proteinExistence type="predicted"/>
<sequence length="494" mass="53030">MGRPDVVVVGGGNAAMSAALAAREQGAEVLLLERAPHRERGGNTAYTGGIVRFPYTAADVAALVPDLSEAQRATTEFGSYTEADFFDDMARVTEHRADPDLVTALVTRGAAAIAWQRANGVRFVPSYGRQAYNVDGRFTFWGGIAVEVSGGGQGLVEFLEAACLRAGVTIAYDSRARDLVVRDGRITGVRFERDRTLTEVACDAVVLASGGFQANAAWRTQFLGAGWDLAKVRGTRYDTGDGIRMALDVGASAAGNWSGCHAVAWELNAPEFGDRRIGDAYQKHSYPLGIVVNRDGERFVDEGADFRNYTYAKYGREILRQPGQHAWQVFDAKVVPMLRDEYRIREVTRVRADTIEELAKRMDGIHADAFARTVAEFNAAVPADPTFNPNILDGRATTGLAVDKTNWAQALDTPPFEAYAVTCGITFTFGGLRVDPDAHVLDDGGDRIPGLYAAGELVGGLFYFNYPGGSGLTSGAVFGRAAGTGAGRFAKGAR</sequence>
<keyword evidence="3" id="KW-0274">FAD</keyword>
<dbReference type="Pfam" id="PF00890">
    <property type="entry name" value="FAD_binding_2"/>
    <property type="match status" value="1"/>
</dbReference>
<dbReference type="Gene3D" id="3.50.50.60">
    <property type="entry name" value="FAD/NAD(P)-binding domain"/>
    <property type="match status" value="1"/>
</dbReference>
<dbReference type="NCBIfam" id="NF006130">
    <property type="entry name" value="PRK08274.1"/>
    <property type="match status" value="1"/>
</dbReference>
<evidence type="ECO:0000259" key="5">
    <source>
        <dbReference type="Pfam" id="PF00890"/>
    </source>
</evidence>
<dbReference type="EMBL" id="BONC01000012">
    <property type="protein sequence ID" value="GIF56164.1"/>
    <property type="molecule type" value="Genomic_DNA"/>
</dbReference>
<evidence type="ECO:0000256" key="3">
    <source>
        <dbReference type="ARBA" id="ARBA00022827"/>
    </source>
</evidence>
<evidence type="ECO:0000313" key="6">
    <source>
        <dbReference type="EMBL" id="GIF56164.1"/>
    </source>
</evidence>
<dbReference type="InterPro" id="IPR036188">
    <property type="entry name" value="FAD/NAD-bd_sf"/>
</dbReference>
<dbReference type="InterPro" id="IPR003953">
    <property type="entry name" value="FAD-dep_OxRdtase_2_FAD-bd"/>
</dbReference>
<dbReference type="PANTHER" id="PTHR43400">
    <property type="entry name" value="FUMARATE REDUCTASE"/>
    <property type="match status" value="1"/>
</dbReference>
<evidence type="ECO:0000313" key="7">
    <source>
        <dbReference type="Proteomes" id="UP000624325"/>
    </source>
</evidence>
<dbReference type="Proteomes" id="UP000624325">
    <property type="component" value="Unassembled WGS sequence"/>
</dbReference>
<dbReference type="InterPro" id="IPR027477">
    <property type="entry name" value="Succ_DH/fumarate_Rdtase_cat_sf"/>
</dbReference>
<dbReference type="Gene3D" id="3.90.700.10">
    <property type="entry name" value="Succinate dehydrogenase/fumarate reductase flavoprotein, catalytic domain"/>
    <property type="match status" value="1"/>
</dbReference>